<evidence type="ECO:0000259" key="8">
    <source>
        <dbReference type="Pfam" id="PF18052"/>
    </source>
</evidence>
<feature type="domain" description="Disease resistance N-terminal" evidence="8">
    <location>
        <begin position="30"/>
        <end position="97"/>
    </location>
</feature>
<evidence type="ECO:0000256" key="3">
    <source>
        <dbReference type="ARBA" id="ARBA00022737"/>
    </source>
</evidence>
<proteinExistence type="inferred from homology"/>
<dbReference type="InterPro" id="IPR041118">
    <property type="entry name" value="Rx_N"/>
</dbReference>
<keyword evidence="3" id="KW-0677">Repeat</keyword>
<dbReference type="GO" id="GO:0043531">
    <property type="term" value="F:ADP binding"/>
    <property type="evidence" value="ECO:0007669"/>
    <property type="project" value="InterPro"/>
</dbReference>
<dbReference type="Pfam" id="PF00931">
    <property type="entry name" value="NB-ARC"/>
    <property type="match status" value="1"/>
</dbReference>
<sequence>MTGVALVGLQLAASPILKKLLVDASTYLEVDMASELHELETTIMPQFELMIEAANKGNRRVNLDKWVQELKEAFYKAEDLLDMHEYDILERKAKSGRDSSPPRASSISTILKPLRAASNRLSNLLPKNKKLLHQLNELKAILVKGRELRELLCVPVGNSTESPIIVPQATSLPPLKVIGRDKDRDDIINLLTKPAAVETNSAVYAGLAIVGAGGMGKSTLAQHVYNDKTVQEHFDIRMWVCISRKLDVHRHTREIIESAAKKECPRLDNLDTLQCQLRDILQKSEKFLLVLDDVWFDDLSSQMEWDQLLAPLVSQHKGSKFW</sequence>
<evidence type="ECO:0000256" key="2">
    <source>
        <dbReference type="ARBA" id="ARBA00022614"/>
    </source>
</evidence>
<dbReference type="Pfam" id="PF18052">
    <property type="entry name" value="Rx_N"/>
    <property type="match status" value="1"/>
</dbReference>
<gene>
    <name evidence="9" type="ORF">TRITD_3Av1G201300</name>
</gene>
<evidence type="ECO:0000256" key="6">
    <source>
        <dbReference type="ARBA" id="ARBA00022840"/>
    </source>
</evidence>
<dbReference type="GO" id="GO:0005524">
    <property type="term" value="F:ATP binding"/>
    <property type="evidence" value="ECO:0007669"/>
    <property type="project" value="UniProtKB-KW"/>
</dbReference>
<dbReference type="PANTHER" id="PTHR36766">
    <property type="entry name" value="PLANT BROAD-SPECTRUM MILDEW RESISTANCE PROTEIN RPW8"/>
    <property type="match status" value="1"/>
</dbReference>
<evidence type="ECO:0000256" key="5">
    <source>
        <dbReference type="ARBA" id="ARBA00022821"/>
    </source>
</evidence>
<dbReference type="Gramene" id="TRITD3Av1G201300.3">
    <property type="protein sequence ID" value="TRITD3Av1G201300.3"/>
    <property type="gene ID" value="TRITD3Av1G201300"/>
</dbReference>
<organism evidence="9 10">
    <name type="scientific">Triticum turgidum subsp. durum</name>
    <name type="common">Durum wheat</name>
    <name type="synonym">Triticum durum</name>
    <dbReference type="NCBI Taxonomy" id="4567"/>
    <lineage>
        <taxon>Eukaryota</taxon>
        <taxon>Viridiplantae</taxon>
        <taxon>Streptophyta</taxon>
        <taxon>Embryophyta</taxon>
        <taxon>Tracheophyta</taxon>
        <taxon>Spermatophyta</taxon>
        <taxon>Magnoliopsida</taxon>
        <taxon>Liliopsida</taxon>
        <taxon>Poales</taxon>
        <taxon>Poaceae</taxon>
        <taxon>BOP clade</taxon>
        <taxon>Pooideae</taxon>
        <taxon>Triticodae</taxon>
        <taxon>Triticeae</taxon>
        <taxon>Triticinae</taxon>
        <taxon>Triticum</taxon>
    </lineage>
</organism>
<keyword evidence="5" id="KW-0611">Plant defense</keyword>
<name>A0A9R0RRM7_TRITD</name>
<dbReference type="EMBL" id="LT934115">
    <property type="protein sequence ID" value="VAH64779.1"/>
    <property type="molecule type" value="Genomic_DNA"/>
</dbReference>
<protein>
    <submittedName>
        <fullName evidence="9">Uncharacterized protein</fullName>
    </submittedName>
</protein>
<dbReference type="SUPFAM" id="SSF52540">
    <property type="entry name" value="P-loop containing nucleoside triphosphate hydrolases"/>
    <property type="match status" value="1"/>
</dbReference>
<evidence type="ECO:0000256" key="4">
    <source>
        <dbReference type="ARBA" id="ARBA00022741"/>
    </source>
</evidence>
<evidence type="ECO:0000313" key="10">
    <source>
        <dbReference type="Proteomes" id="UP000324705"/>
    </source>
</evidence>
<keyword evidence="10" id="KW-1185">Reference proteome</keyword>
<evidence type="ECO:0000259" key="7">
    <source>
        <dbReference type="Pfam" id="PF00931"/>
    </source>
</evidence>
<accession>A0A9R0RRM7</accession>
<dbReference type="PRINTS" id="PR00364">
    <property type="entry name" value="DISEASERSIST"/>
</dbReference>
<evidence type="ECO:0000313" key="9">
    <source>
        <dbReference type="EMBL" id="VAH64779.1"/>
    </source>
</evidence>
<evidence type="ECO:0000256" key="1">
    <source>
        <dbReference type="ARBA" id="ARBA00008894"/>
    </source>
</evidence>
<keyword evidence="6" id="KW-0067">ATP-binding</keyword>
<dbReference type="Proteomes" id="UP000324705">
    <property type="component" value="Chromosome 3A"/>
</dbReference>
<feature type="domain" description="NB-ARC" evidence="7">
    <location>
        <begin position="206"/>
        <end position="320"/>
    </location>
</feature>
<reference evidence="9 10" key="1">
    <citation type="submission" date="2017-09" db="EMBL/GenBank/DDBJ databases">
        <authorList>
            <consortium name="International Durum Wheat Genome Sequencing Consortium (IDWGSC)"/>
            <person name="Milanesi L."/>
        </authorList>
    </citation>
    <scope>NUCLEOTIDE SEQUENCE [LARGE SCALE GENOMIC DNA]</scope>
    <source>
        <strain evidence="10">cv. Svevo</strain>
    </source>
</reference>
<comment type="similarity">
    <text evidence="1">Belongs to the disease resistance NB-LRR family.</text>
</comment>
<dbReference type="AlphaFoldDB" id="A0A9R0RRM7"/>
<dbReference type="InterPro" id="IPR002182">
    <property type="entry name" value="NB-ARC"/>
</dbReference>
<keyword evidence="4" id="KW-0547">Nucleotide-binding</keyword>
<dbReference type="PANTHER" id="PTHR36766:SF60">
    <property type="entry name" value="NB-ARC DOMAIN-CONTAINING PROTEIN"/>
    <property type="match status" value="1"/>
</dbReference>
<dbReference type="Gene3D" id="3.40.50.300">
    <property type="entry name" value="P-loop containing nucleotide triphosphate hydrolases"/>
    <property type="match status" value="1"/>
</dbReference>
<keyword evidence="2" id="KW-0433">Leucine-rich repeat</keyword>
<dbReference type="InterPro" id="IPR027417">
    <property type="entry name" value="P-loop_NTPase"/>
</dbReference>
<dbReference type="GO" id="GO:0006952">
    <property type="term" value="P:defense response"/>
    <property type="evidence" value="ECO:0007669"/>
    <property type="project" value="UniProtKB-KW"/>
</dbReference>